<sequence>MKRVPFARGFFALASFGMGIMASSTSVHAERILSDLEASKLTFASLTAPPPVIRPHHFVRHVAATSHGTHKITLAAAQHGKMVHLVSYHAASRTVHSNKHHHRT</sequence>
<dbReference type="GeneID" id="98302458"/>
<feature type="chain" id="PRO_5013283960" evidence="1">
    <location>
        <begin position="30"/>
        <end position="104"/>
    </location>
</feature>
<dbReference type="STRING" id="1231343.Absy_014_018"/>
<organism evidence="2 3">
    <name type="scientific">Acetobacter syzygii</name>
    <dbReference type="NCBI Taxonomy" id="146476"/>
    <lineage>
        <taxon>Bacteria</taxon>
        <taxon>Pseudomonadati</taxon>
        <taxon>Pseudomonadota</taxon>
        <taxon>Alphaproteobacteria</taxon>
        <taxon>Acetobacterales</taxon>
        <taxon>Acetobacteraceae</taxon>
        <taxon>Acetobacter</taxon>
    </lineage>
</organism>
<name>A0A270BWA4_9PROT</name>
<proteinExistence type="predicted"/>
<evidence type="ECO:0000313" key="2">
    <source>
        <dbReference type="EMBL" id="PAL28416.1"/>
    </source>
</evidence>
<feature type="signal peptide" evidence="1">
    <location>
        <begin position="1"/>
        <end position="29"/>
    </location>
</feature>
<gene>
    <name evidence="2" type="ORF">B9K05_03845</name>
</gene>
<dbReference type="EMBL" id="NDFP01000002">
    <property type="protein sequence ID" value="PAL28416.1"/>
    <property type="molecule type" value="Genomic_DNA"/>
</dbReference>
<dbReference type="OrthoDB" id="7226174at2"/>
<dbReference type="RefSeq" id="WP_048853847.1">
    <property type="nucleotide sequence ID" value="NZ_BAMZ01000014.1"/>
</dbReference>
<keyword evidence="3" id="KW-1185">Reference proteome</keyword>
<accession>A0A270BWA4</accession>
<evidence type="ECO:0000313" key="3">
    <source>
        <dbReference type="Proteomes" id="UP000216033"/>
    </source>
</evidence>
<evidence type="ECO:0000256" key="1">
    <source>
        <dbReference type="SAM" id="SignalP"/>
    </source>
</evidence>
<dbReference type="AlphaFoldDB" id="A0A270BWA4"/>
<reference evidence="2 3" key="1">
    <citation type="submission" date="2017-04" db="EMBL/GenBank/DDBJ databases">
        <title>Kefir bacterial isolates.</title>
        <authorList>
            <person name="Kim Y."/>
            <person name="Blasche S."/>
            <person name="Patil K.R."/>
        </authorList>
    </citation>
    <scope>NUCLEOTIDE SEQUENCE [LARGE SCALE GENOMIC DNA]</scope>
    <source>
        <strain evidence="2 3">KR-2</strain>
    </source>
</reference>
<protein>
    <submittedName>
        <fullName evidence="2">Uncharacterized protein</fullName>
    </submittedName>
</protein>
<keyword evidence="1" id="KW-0732">Signal</keyword>
<dbReference type="Proteomes" id="UP000216033">
    <property type="component" value="Unassembled WGS sequence"/>
</dbReference>
<comment type="caution">
    <text evidence="2">The sequence shown here is derived from an EMBL/GenBank/DDBJ whole genome shotgun (WGS) entry which is preliminary data.</text>
</comment>